<feature type="transmembrane region" description="Helical" evidence="1">
    <location>
        <begin position="351"/>
        <end position="376"/>
    </location>
</feature>
<keyword evidence="1" id="KW-1133">Transmembrane helix</keyword>
<dbReference type="Pfam" id="PF12679">
    <property type="entry name" value="ABC2_membrane_2"/>
    <property type="match status" value="1"/>
</dbReference>
<sequence>MTTTAAPRPTAQPERESFRPVLRAEWTKFRTIRGWLIGLGVAVVLCTTFTFLVANGTHEGTCTGTGSTCQSGHPYVATGPDGEAVADSYQFVEQPLTGDGTITAQVRSLTGVTSSNPTNVAPSLAQTRPGLAAWAKAGILLRPSTKQGSPYAAVMATGAHGVRFQDNYTHDQAGRPGPVSDTSPRWLRLTRTGDTLTGYDSTDGTAWTKIGAARLAGLPSTVHVGLFVTSPVSFDRSSSGFATQATATFDHVTQGAWREQSIGAQDFYPKLPGGSYHRTGSSFVLRGSGDIAPAVVEGLLGTDTPSSTIVFGLIVGLIAIIVVATMFITVEYRRGLIRTTFAATPHRHRVLAAKAVVIGAAAFVIGALAAAVAVPLGEHILKANGAYVFPVSTPTMARIIAGAGALVAVTAVAVLAAGTIVRKSAGAVTAGIVVFVLPYIIGSSMSGGAEQWLFRLTPAAGFSVLGALPRSAQVAYPYTMANGYYPLSWWAGLAVLCAYAALALGIAAVTLRRRDA</sequence>
<reference evidence="3" key="1">
    <citation type="journal article" date="2019" name="Int. J. Syst. Evol. Microbiol.">
        <title>The Global Catalogue of Microorganisms (GCM) 10K type strain sequencing project: providing services to taxonomists for standard genome sequencing and annotation.</title>
        <authorList>
            <consortium name="The Broad Institute Genomics Platform"/>
            <consortium name="The Broad Institute Genome Sequencing Center for Infectious Disease"/>
            <person name="Wu L."/>
            <person name="Ma J."/>
        </authorList>
    </citation>
    <scope>NUCLEOTIDE SEQUENCE [LARGE SCALE GENOMIC DNA]</scope>
    <source>
        <strain evidence="3">JCM 17938</strain>
    </source>
</reference>
<feature type="transmembrane region" description="Helical" evidence="1">
    <location>
        <begin position="35"/>
        <end position="54"/>
    </location>
</feature>
<keyword evidence="1" id="KW-0472">Membrane</keyword>
<dbReference type="EMBL" id="BAABHJ010000002">
    <property type="protein sequence ID" value="GAA4603000.1"/>
    <property type="molecule type" value="Genomic_DNA"/>
</dbReference>
<dbReference type="RefSeq" id="WP_345348828.1">
    <property type="nucleotide sequence ID" value="NZ_BAABHJ010000002.1"/>
</dbReference>
<evidence type="ECO:0000313" key="3">
    <source>
        <dbReference type="Proteomes" id="UP001500212"/>
    </source>
</evidence>
<dbReference type="Proteomes" id="UP001500212">
    <property type="component" value="Unassembled WGS sequence"/>
</dbReference>
<keyword evidence="3" id="KW-1185">Reference proteome</keyword>
<comment type="caution">
    <text evidence="2">The sequence shown here is derived from an EMBL/GenBank/DDBJ whole genome shotgun (WGS) entry which is preliminary data.</text>
</comment>
<name>A0ABP8TAY3_9ACTN</name>
<proteinExistence type="predicted"/>
<evidence type="ECO:0000256" key="1">
    <source>
        <dbReference type="SAM" id="Phobius"/>
    </source>
</evidence>
<evidence type="ECO:0008006" key="4">
    <source>
        <dbReference type="Google" id="ProtNLM"/>
    </source>
</evidence>
<evidence type="ECO:0000313" key="2">
    <source>
        <dbReference type="EMBL" id="GAA4603000.1"/>
    </source>
</evidence>
<dbReference type="Gene3D" id="2.60.120.200">
    <property type="match status" value="1"/>
</dbReference>
<protein>
    <recommendedName>
        <fullName evidence="4">ABC transporter permease</fullName>
    </recommendedName>
</protein>
<feature type="transmembrane region" description="Helical" evidence="1">
    <location>
        <begin position="309"/>
        <end position="330"/>
    </location>
</feature>
<feature type="transmembrane region" description="Helical" evidence="1">
    <location>
        <begin position="424"/>
        <end position="441"/>
    </location>
</feature>
<organism evidence="2 3">
    <name type="scientific">Actinoallomurus liliacearum</name>
    <dbReference type="NCBI Taxonomy" id="1080073"/>
    <lineage>
        <taxon>Bacteria</taxon>
        <taxon>Bacillati</taxon>
        <taxon>Actinomycetota</taxon>
        <taxon>Actinomycetes</taxon>
        <taxon>Streptosporangiales</taxon>
        <taxon>Thermomonosporaceae</taxon>
        <taxon>Actinoallomurus</taxon>
    </lineage>
</organism>
<feature type="transmembrane region" description="Helical" evidence="1">
    <location>
        <begin position="396"/>
        <end position="417"/>
    </location>
</feature>
<gene>
    <name evidence="2" type="ORF">GCM10023195_09630</name>
</gene>
<keyword evidence="1" id="KW-0812">Transmembrane</keyword>
<accession>A0ABP8TAY3</accession>
<feature type="transmembrane region" description="Helical" evidence="1">
    <location>
        <begin position="487"/>
        <end position="511"/>
    </location>
</feature>